<accession>A0ABN4YP25</accession>
<evidence type="ECO:0000313" key="2">
    <source>
        <dbReference type="EMBL" id="ARD23940.1"/>
    </source>
</evidence>
<evidence type="ECO:0008006" key="4">
    <source>
        <dbReference type="Google" id="ProtNLM"/>
    </source>
</evidence>
<evidence type="ECO:0000313" key="3">
    <source>
        <dbReference type="Proteomes" id="UP000191820"/>
    </source>
</evidence>
<dbReference type="EMBL" id="CP020472">
    <property type="protein sequence ID" value="ARD23940.1"/>
    <property type="molecule type" value="Genomic_DNA"/>
</dbReference>
<dbReference type="RefSeq" id="WP_065109349.1">
    <property type="nucleotide sequence ID" value="NZ_CANMJJ010000024.1"/>
</dbReference>
<keyword evidence="1" id="KW-0732">Signal</keyword>
<proteinExistence type="predicted"/>
<organism evidence="2 3">
    <name type="scientific">Shewanella japonica</name>
    <dbReference type="NCBI Taxonomy" id="93973"/>
    <lineage>
        <taxon>Bacteria</taxon>
        <taxon>Pseudomonadati</taxon>
        <taxon>Pseudomonadota</taxon>
        <taxon>Gammaproteobacteria</taxon>
        <taxon>Alteromonadales</taxon>
        <taxon>Shewanellaceae</taxon>
        <taxon>Shewanella</taxon>
    </lineage>
</organism>
<reference evidence="2 3" key="1">
    <citation type="submission" date="2017-03" db="EMBL/GenBank/DDBJ databases">
        <title>Genome sequencing of Shewanella japonica KCTC 22435.</title>
        <authorList>
            <person name="Kim K.M."/>
        </authorList>
    </citation>
    <scope>NUCLEOTIDE SEQUENCE [LARGE SCALE GENOMIC DNA]</scope>
    <source>
        <strain evidence="2 3">KCTC 22435</strain>
    </source>
</reference>
<evidence type="ECO:0000256" key="1">
    <source>
        <dbReference type="SAM" id="SignalP"/>
    </source>
</evidence>
<feature type="signal peptide" evidence="1">
    <location>
        <begin position="1"/>
        <end position="18"/>
    </location>
</feature>
<protein>
    <recommendedName>
        <fullName evidence="4">FAD/FMN-containing dehydrogenase</fullName>
    </recommendedName>
</protein>
<name>A0ABN4YP25_9GAMM</name>
<gene>
    <name evidence="2" type="ORF">SJ2017_3697</name>
</gene>
<keyword evidence="3" id="KW-1185">Reference proteome</keyword>
<feature type="chain" id="PRO_5046532901" description="FAD/FMN-containing dehydrogenase" evidence="1">
    <location>
        <begin position="19"/>
        <end position="153"/>
    </location>
</feature>
<dbReference type="Proteomes" id="UP000191820">
    <property type="component" value="Chromosome"/>
</dbReference>
<sequence>MKAILFVASLLFMTTAQAEVFVVNDKIEPVTLEDQFEQPLVVNEQTQWVLFSRGMKGGELIQASLESLPAEKQPENLVYIADISGMPSLIARFVAIPKMKDLPFSMGLDREGDVTATFPSEKDMASVIKLDKFNVVSIEHFDSSEAITEAISQ</sequence>